<comment type="caution">
    <text evidence="2">The sequence shown here is derived from an EMBL/GenBank/DDBJ whole genome shotgun (WGS) entry which is preliminary data.</text>
</comment>
<keyword evidence="3" id="KW-1185">Reference proteome</keyword>
<name>A0A8J6XEU2_9CYAN</name>
<evidence type="ECO:0000313" key="2">
    <source>
        <dbReference type="EMBL" id="MBD2771176.1"/>
    </source>
</evidence>
<dbReference type="InterPro" id="IPR025272">
    <property type="entry name" value="SocA_Panacea"/>
</dbReference>
<organism evidence="2 3">
    <name type="scientific">Iningainema tapete BLCC-T55</name>
    <dbReference type="NCBI Taxonomy" id="2748662"/>
    <lineage>
        <taxon>Bacteria</taxon>
        <taxon>Bacillati</taxon>
        <taxon>Cyanobacteriota</taxon>
        <taxon>Cyanophyceae</taxon>
        <taxon>Nostocales</taxon>
        <taxon>Scytonemataceae</taxon>
        <taxon>Iningainema tapete</taxon>
    </lineage>
</organism>
<proteinExistence type="predicted"/>
<gene>
    <name evidence="2" type="ORF">ICL16_03310</name>
</gene>
<dbReference type="Proteomes" id="UP000629098">
    <property type="component" value="Unassembled WGS sequence"/>
</dbReference>
<protein>
    <submittedName>
        <fullName evidence="2">DUF4065 domain-containing protein</fullName>
    </submittedName>
</protein>
<evidence type="ECO:0000259" key="1">
    <source>
        <dbReference type="Pfam" id="PF13274"/>
    </source>
</evidence>
<reference evidence="2" key="1">
    <citation type="submission" date="2020-09" db="EMBL/GenBank/DDBJ databases">
        <title>Iningainema tapete sp. nov. (Scytonemataceae, Cyanobacteria) from greenhouses in central Florida (USA) produces two types of nodularin with biosynthetic potential for microcystin-LR and anabaenopeptins.</title>
        <authorList>
            <person name="Berthold D.E."/>
            <person name="Lefler F.W."/>
            <person name="Huang I.-S."/>
            <person name="Abdulla H."/>
            <person name="Zimba P.V."/>
            <person name="Laughinghouse H.D. IV."/>
        </authorList>
    </citation>
    <scope>NUCLEOTIDE SEQUENCE</scope>
    <source>
        <strain evidence="2">BLCCT55</strain>
    </source>
</reference>
<dbReference type="RefSeq" id="WP_190825466.1">
    <property type="nucleotide sequence ID" value="NZ_CAWPPI010000013.1"/>
</dbReference>
<sequence length="199" mass="22714">MLTCFDVANYFCWLAKTLSGCLTHMPLQKHVYYAQGFYLGLYGEPLFLEEIKAWDFGPVIPVLWQEYKAHGSNPIPAPKNFDVSVYSERQIALLDGVYSRFGHLNAFLLSQMTHSEPTWKNAYPQGVITTDAMKEFFETCLNSDDSLKNRFLPSSGNSLDRQPNVESAVESDIRKSKGFQAYLASKKERSEVYRRLAES</sequence>
<dbReference type="AlphaFoldDB" id="A0A8J6XEU2"/>
<accession>A0A8J6XEU2</accession>
<dbReference type="EMBL" id="JACXAE010000013">
    <property type="protein sequence ID" value="MBD2771176.1"/>
    <property type="molecule type" value="Genomic_DNA"/>
</dbReference>
<dbReference type="Pfam" id="PF13274">
    <property type="entry name" value="SocA_Panacea"/>
    <property type="match status" value="1"/>
</dbReference>
<evidence type="ECO:0000313" key="3">
    <source>
        <dbReference type="Proteomes" id="UP000629098"/>
    </source>
</evidence>
<feature type="domain" description="Antitoxin SocA-like Panacea" evidence="1">
    <location>
        <begin position="27"/>
        <end position="120"/>
    </location>
</feature>